<evidence type="ECO:0000313" key="3">
    <source>
        <dbReference type="Proteomes" id="UP000027920"/>
    </source>
</evidence>
<proteinExistence type="predicted"/>
<dbReference type="InterPro" id="IPR001938">
    <property type="entry name" value="Thaumatin"/>
</dbReference>
<dbReference type="PANTHER" id="PTHR31048">
    <property type="entry name" value="OS03G0233200 PROTEIN"/>
    <property type="match status" value="1"/>
</dbReference>
<dbReference type="InterPro" id="IPR037176">
    <property type="entry name" value="Osmotin/thaumatin-like_sf"/>
</dbReference>
<dbReference type="EMBL" id="AMGV01000014">
    <property type="protein sequence ID" value="KEF53238.1"/>
    <property type="molecule type" value="Genomic_DNA"/>
</dbReference>
<dbReference type="VEuPathDB" id="FungiDB:A1O9_10686"/>
<keyword evidence="3" id="KW-1185">Reference proteome</keyword>
<evidence type="ECO:0000313" key="2">
    <source>
        <dbReference type="EMBL" id="KEF53238.1"/>
    </source>
</evidence>
<reference evidence="2 3" key="1">
    <citation type="submission" date="2013-03" db="EMBL/GenBank/DDBJ databases">
        <title>The Genome Sequence of Exophiala aquamarina CBS 119918.</title>
        <authorList>
            <consortium name="The Broad Institute Genomics Platform"/>
            <person name="Cuomo C."/>
            <person name="de Hoog S."/>
            <person name="Gorbushina A."/>
            <person name="Walker B."/>
            <person name="Young S.K."/>
            <person name="Zeng Q."/>
            <person name="Gargeya S."/>
            <person name="Fitzgerald M."/>
            <person name="Haas B."/>
            <person name="Abouelleil A."/>
            <person name="Allen A.W."/>
            <person name="Alvarado L."/>
            <person name="Arachchi H.M."/>
            <person name="Berlin A.M."/>
            <person name="Chapman S.B."/>
            <person name="Gainer-Dewar J."/>
            <person name="Goldberg J."/>
            <person name="Griggs A."/>
            <person name="Gujja S."/>
            <person name="Hansen M."/>
            <person name="Howarth C."/>
            <person name="Imamovic A."/>
            <person name="Ireland A."/>
            <person name="Larimer J."/>
            <person name="McCowan C."/>
            <person name="Murphy C."/>
            <person name="Pearson M."/>
            <person name="Poon T.W."/>
            <person name="Priest M."/>
            <person name="Roberts A."/>
            <person name="Saif S."/>
            <person name="Shea T."/>
            <person name="Sisk P."/>
            <person name="Sykes S."/>
            <person name="Wortman J."/>
            <person name="Nusbaum C."/>
            <person name="Birren B."/>
        </authorList>
    </citation>
    <scope>NUCLEOTIDE SEQUENCE [LARGE SCALE GENOMIC DNA]</scope>
    <source>
        <strain evidence="2 3">CBS 119918</strain>
    </source>
</reference>
<dbReference type="GeneID" id="25285590"/>
<dbReference type="Proteomes" id="UP000027920">
    <property type="component" value="Unassembled WGS sequence"/>
</dbReference>
<feature type="region of interest" description="Disordered" evidence="1">
    <location>
        <begin position="1"/>
        <end position="22"/>
    </location>
</feature>
<dbReference type="SMART" id="SM00205">
    <property type="entry name" value="THN"/>
    <property type="match status" value="1"/>
</dbReference>
<dbReference type="AlphaFoldDB" id="A0A072P1T3"/>
<gene>
    <name evidence="2" type="ORF">A1O9_10686</name>
</gene>
<dbReference type="Pfam" id="PF00314">
    <property type="entry name" value="Thaumatin"/>
    <property type="match status" value="1"/>
</dbReference>
<accession>A0A072P1T3</accession>
<feature type="compositionally biased region" description="Polar residues" evidence="1">
    <location>
        <begin position="1"/>
        <end position="10"/>
    </location>
</feature>
<dbReference type="SUPFAM" id="SSF49870">
    <property type="entry name" value="Osmotin, thaumatin-like protein"/>
    <property type="match status" value="1"/>
</dbReference>
<comment type="caution">
    <text evidence="2">The sequence shown here is derived from an EMBL/GenBank/DDBJ whole genome shotgun (WGS) entry which is preliminary data.</text>
</comment>
<dbReference type="OrthoDB" id="202203at2759"/>
<sequence>MAGSESTDPWTTRKKSKSSRSSGSGWMFFTMAFMANPAISQYPHPPDTSVPLRVTNHCPEIIWPAILTQNGVGPESSGFVLAPGDSSRQTVSGDWRGRVWGRTNCSFPSASGPASGQGGSACQTGDCGMYLECQGSDFVRIVVLNRGMVKGAAPATLAEFTLSSNTHQSFYDISLVDGYNLPMGIISLLGQTGNSSLTDVPPNLTNPVCIGTASLLAPIGDTSDATFGTNTTFPIPLEQTVTPLFIQQWCPWPLQQTPPEKPGDGIYPYPDDKIQRPPFNPCLSACAKWNKPEYCCTGKHNTPASCSPSLYSIQAKKVCPDAYSYAYDDQTSTFIIPQGGGFEIVFCPAGRSSNILATFGDQMRQLAQTGHVTRDIVELAQNVTYIREKSDANTAITEPSASLRALVIFLVCICLGDFSLA</sequence>
<dbReference type="RefSeq" id="XP_013255828.1">
    <property type="nucleotide sequence ID" value="XM_013400374.1"/>
</dbReference>
<name>A0A072P1T3_9EURO</name>
<dbReference type="PROSITE" id="PS51367">
    <property type="entry name" value="THAUMATIN_2"/>
    <property type="match status" value="1"/>
</dbReference>
<evidence type="ECO:0000256" key="1">
    <source>
        <dbReference type="SAM" id="MobiDB-lite"/>
    </source>
</evidence>
<dbReference type="STRING" id="1182545.A0A072P1T3"/>
<dbReference type="HOGENOM" id="CLU_043181_7_1_1"/>
<dbReference type="Gene3D" id="2.60.110.10">
    <property type="entry name" value="Thaumatin"/>
    <property type="match status" value="1"/>
</dbReference>
<evidence type="ECO:0008006" key="4">
    <source>
        <dbReference type="Google" id="ProtNLM"/>
    </source>
</evidence>
<protein>
    <recommendedName>
        <fullName evidence="4">Thaumatin family protein</fullName>
    </recommendedName>
</protein>
<organism evidence="2 3">
    <name type="scientific">Exophiala aquamarina CBS 119918</name>
    <dbReference type="NCBI Taxonomy" id="1182545"/>
    <lineage>
        <taxon>Eukaryota</taxon>
        <taxon>Fungi</taxon>
        <taxon>Dikarya</taxon>
        <taxon>Ascomycota</taxon>
        <taxon>Pezizomycotina</taxon>
        <taxon>Eurotiomycetes</taxon>
        <taxon>Chaetothyriomycetidae</taxon>
        <taxon>Chaetothyriales</taxon>
        <taxon>Herpotrichiellaceae</taxon>
        <taxon>Exophiala</taxon>
    </lineage>
</organism>